<reference evidence="3" key="1">
    <citation type="journal article" date="2019" name="Int. J. Syst. Evol. Microbiol.">
        <title>The Global Catalogue of Microorganisms (GCM) 10K type strain sequencing project: providing services to taxonomists for standard genome sequencing and annotation.</title>
        <authorList>
            <consortium name="The Broad Institute Genomics Platform"/>
            <consortium name="The Broad Institute Genome Sequencing Center for Infectious Disease"/>
            <person name="Wu L."/>
            <person name="Ma J."/>
        </authorList>
    </citation>
    <scope>NUCLEOTIDE SEQUENCE [LARGE SCALE GENOMIC DNA]</scope>
    <source>
        <strain evidence="3">CCUG 57401</strain>
    </source>
</reference>
<dbReference type="EMBL" id="JBHSMF010000006">
    <property type="protein sequence ID" value="MFC5497502.1"/>
    <property type="molecule type" value="Genomic_DNA"/>
</dbReference>
<protein>
    <submittedName>
        <fullName evidence="2">Uncharacterized protein</fullName>
    </submittedName>
</protein>
<evidence type="ECO:0000256" key="1">
    <source>
        <dbReference type="SAM" id="MobiDB-lite"/>
    </source>
</evidence>
<gene>
    <name evidence="2" type="ORF">ACFPOE_08150</name>
</gene>
<comment type="caution">
    <text evidence="2">The sequence shown here is derived from an EMBL/GenBank/DDBJ whole genome shotgun (WGS) entry which is preliminary data.</text>
</comment>
<accession>A0ABW0NBY8</accession>
<name>A0ABW0NBY8_9BURK</name>
<sequence length="134" mass="13899">MATSKKTSKSVIPVRKPAPKKPAAARPRAKAAPRPAASPAPAASARPLPARPAEAPKADKPKKPKLVRDSFTIPKAEFTVLQDLKLRAGMHGTAAKKSELLRAGIKALAAMSDAAFTAALAAVPPIKTGRPSKE</sequence>
<evidence type="ECO:0000313" key="2">
    <source>
        <dbReference type="EMBL" id="MFC5497502.1"/>
    </source>
</evidence>
<feature type="compositionally biased region" description="Low complexity" evidence="1">
    <location>
        <begin position="21"/>
        <end position="53"/>
    </location>
</feature>
<feature type="region of interest" description="Disordered" evidence="1">
    <location>
        <begin position="1"/>
        <end position="68"/>
    </location>
</feature>
<keyword evidence="3" id="KW-1185">Reference proteome</keyword>
<dbReference type="Proteomes" id="UP001596037">
    <property type="component" value="Unassembled WGS sequence"/>
</dbReference>
<organism evidence="2 3">
    <name type="scientific">Caenimonas terrae</name>
    <dbReference type="NCBI Taxonomy" id="696074"/>
    <lineage>
        <taxon>Bacteria</taxon>
        <taxon>Pseudomonadati</taxon>
        <taxon>Pseudomonadota</taxon>
        <taxon>Betaproteobacteria</taxon>
        <taxon>Burkholderiales</taxon>
        <taxon>Comamonadaceae</taxon>
        <taxon>Caenimonas</taxon>
    </lineage>
</organism>
<evidence type="ECO:0000313" key="3">
    <source>
        <dbReference type="Proteomes" id="UP001596037"/>
    </source>
</evidence>
<proteinExistence type="predicted"/>
<dbReference type="RefSeq" id="WP_376849587.1">
    <property type="nucleotide sequence ID" value="NZ_JBHSMF010000006.1"/>
</dbReference>